<dbReference type="PANTHER" id="PTHR31194:SF166">
    <property type="entry name" value="PATHOGENESIS-RELATED GENES TRANSCRIPTIONAL ACTIVATOR PTI6"/>
    <property type="match status" value="1"/>
</dbReference>
<feature type="domain" description="AP2/ERF" evidence="7">
    <location>
        <begin position="133"/>
        <end position="190"/>
    </location>
</feature>
<dbReference type="PRINTS" id="PR00367">
    <property type="entry name" value="ETHRSPELEMNT"/>
</dbReference>
<dbReference type="FunFam" id="3.30.730.10:FF:000001">
    <property type="entry name" value="Ethylene-responsive transcription factor 2"/>
    <property type="match status" value="1"/>
</dbReference>
<comment type="subcellular location">
    <subcellularLocation>
        <location evidence="1">Nucleus</location>
    </subcellularLocation>
</comment>
<feature type="compositionally biased region" description="Low complexity" evidence="6">
    <location>
        <begin position="77"/>
        <end position="87"/>
    </location>
</feature>
<evidence type="ECO:0000259" key="7">
    <source>
        <dbReference type="PROSITE" id="PS51032"/>
    </source>
</evidence>
<protein>
    <recommendedName>
        <fullName evidence="7">AP2/ERF domain-containing protein</fullName>
    </recommendedName>
</protein>
<evidence type="ECO:0000313" key="9">
    <source>
        <dbReference type="Proteomes" id="UP000825729"/>
    </source>
</evidence>
<dbReference type="AlphaFoldDB" id="A0AAV7E4Y9"/>
<keyword evidence="9" id="KW-1185">Reference proteome</keyword>
<evidence type="ECO:0000256" key="4">
    <source>
        <dbReference type="ARBA" id="ARBA00023163"/>
    </source>
</evidence>
<dbReference type="InterPro" id="IPR036955">
    <property type="entry name" value="AP2/ERF_dom_sf"/>
</dbReference>
<evidence type="ECO:0000256" key="1">
    <source>
        <dbReference type="ARBA" id="ARBA00004123"/>
    </source>
</evidence>
<name>A0AAV7E4Y9_ARIFI</name>
<dbReference type="GO" id="GO:0005634">
    <property type="term" value="C:nucleus"/>
    <property type="evidence" value="ECO:0007669"/>
    <property type="project" value="UniProtKB-SubCell"/>
</dbReference>
<accession>A0AAV7E4Y9</accession>
<feature type="compositionally biased region" description="Polar residues" evidence="6">
    <location>
        <begin position="1"/>
        <end position="11"/>
    </location>
</feature>
<dbReference type="InterPro" id="IPR001471">
    <property type="entry name" value="AP2/ERF_dom"/>
</dbReference>
<dbReference type="EMBL" id="JAINDJ010000006">
    <property type="protein sequence ID" value="KAG9443259.1"/>
    <property type="molecule type" value="Genomic_DNA"/>
</dbReference>
<evidence type="ECO:0000256" key="2">
    <source>
        <dbReference type="ARBA" id="ARBA00023015"/>
    </source>
</evidence>
<dbReference type="Gene3D" id="3.30.730.10">
    <property type="entry name" value="AP2/ERF domain"/>
    <property type="match status" value="1"/>
</dbReference>
<comment type="caution">
    <text evidence="8">The sequence shown here is derived from an EMBL/GenBank/DDBJ whole genome shotgun (WGS) entry which is preliminary data.</text>
</comment>
<dbReference type="SUPFAM" id="SSF54171">
    <property type="entry name" value="DNA-binding domain"/>
    <property type="match status" value="1"/>
</dbReference>
<dbReference type="GO" id="GO:0003677">
    <property type="term" value="F:DNA binding"/>
    <property type="evidence" value="ECO:0007669"/>
    <property type="project" value="UniProtKB-KW"/>
</dbReference>
<dbReference type="PROSITE" id="PS51032">
    <property type="entry name" value="AP2_ERF"/>
    <property type="match status" value="1"/>
</dbReference>
<dbReference type="Pfam" id="PF00847">
    <property type="entry name" value="AP2"/>
    <property type="match status" value="1"/>
</dbReference>
<dbReference type="GO" id="GO:0003700">
    <property type="term" value="F:DNA-binding transcription factor activity"/>
    <property type="evidence" value="ECO:0007669"/>
    <property type="project" value="InterPro"/>
</dbReference>
<dbReference type="SMART" id="SM00380">
    <property type="entry name" value="AP2"/>
    <property type="match status" value="1"/>
</dbReference>
<proteinExistence type="predicted"/>
<feature type="region of interest" description="Disordered" evidence="6">
    <location>
        <begin position="1"/>
        <end position="90"/>
    </location>
</feature>
<evidence type="ECO:0000256" key="5">
    <source>
        <dbReference type="ARBA" id="ARBA00023242"/>
    </source>
</evidence>
<evidence type="ECO:0000313" key="8">
    <source>
        <dbReference type="EMBL" id="KAG9443259.1"/>
    </source>
</evidence>
<sequence>MYSSTARSYCTHSPGAPVKFSEHVLTTRKSAPGRRKMAGNKDHSTGGSVSKSRQKVVRIIVTDADATDSSSDEEAEAASSSSSSSTEMVVRRRVKRHINEIDIRFSTDVRRAARRTRRLPEGTTTDQRLIKKRFVGVRRRPWGRYAAEIRDPTQRKRVWLGTYDTAEEAASVYDNAAVKLRGPDAVTNFPSAAAAVVGGHLIKVETASVNGEESAKILSPTSVFGYADLTSVEEFCYGEGIDAVDAFGFEVDLPLSMPDLKWMEKYPSLPWEEDELAVFDSAEFERDPIVNF</sequence>
<dbReference type="Proteomes" id="UP000825729">
    <property type="component" value="Unassembled WGS sequence"/>
</dbReference>
<dbReference type="PIRSF" id="PIRSF038123">
    <property type="entry name" value="PTI6"/>
    <property type="match status" value="1"/>
</dbReference>
<dbReference type="PANTHER" id="PTHR31194">
    <property type="entry name" value="SHN SHINE , DNA BINDING / TRANSCRIPTION FACTOR"/>
    <property type="match status" value="1"/>
</dbReference>
<evidence type="ECO:0000256" key="3">
    <source>
        <dbReference type="ARBA" id="ARBA00023125"/>
    </source>
</evidence>
<organism evidence="8 9">
    <name type="scientific">Aristolochia fimbriata</name>
    <name type="common">White veined hardy Dutchman's pipe vine</name>
    <dbReference type="NCBI Taxonomy" id="158543"/>
    <lineage>
        <taxon>Eukaryota</taxon>
        <taxon>Viridiplantae</taxon>
        <taxon>Streptophyta</taxon>
        <taxon>Embryophyta</taxon>
        <taxon>Tracheophyta</taxon>
        <taxon>Spermatophyta</taxon>
        <taxon>Magnoliopsida</taxon>
        <taxon>Magnoliidae</taxon>
        <taxon>Piperales</taxon>
        <taxon>Aristolochiaceae</taxon>
        <taxon>Aristolochia</taxon>
    </lineage>
</organism>
<dbReference type="CDD" id="cd00018">
    <property type="entry name" value="AP2"/>
    <property type="match status" value="1"/>
</dbReference>
<keyword evidence="2" id="KW-0805">Transcription regulation</keyword>
<keyword evidence="4" id="KW-0804">Transcription</keyword>
<dbReference type="InterPro" id="IPR050913">
    <property type="entry name" value="AP2/ERF_ERF"/>
</dbReference>
<keyword evidence="5" id="KW-0539">Nucleus</keyword>
<keyword evidence="3" id="KW-0238">DNA-binding</keyword>
<gene>
    <name evidence="8" type="ORF">H6P81_014599</name>
</gene>
<dbReference type="InterPro" id="IPR016177">
    <property type="entry name" value="DNA-bd_dom_sf"/>
</dbReference>
<reference evidence="8 9" key="1">
    <citation type="submission" date="2021-07" db="EMBL/GenBank/DDBJ databases">
        <title>The Aristolochia fimbriata genome: insights into angiosperm evolution, floral development and chemical biosynthesis.</title>
        <authorList>
            <person name="Jiao Y."/>
        </authorList>
    </citation>
    <scope>NUCLEOTIDE SEQUENCE [LARGE SCALE GENOMIC DNA]</scope>
    <source>
        <strain evidence="8">IBCAS-2021</strain>
        <tissue evidence="8">Leaf</tissue>
    </source>
</reference>
<evidence type="ECO:0000256" key="6">
    <source>
        <dbReference type="SAM" id="MobiDB-lite"/>
    </source>
</evidence>